<evidence type="ECO:0000313" key="2">
    <source>
        <dbReference type="Proteomes" id="UP000515971"/>
    </source>
</evidence>
<gene>
    <name evidence="1" type="ORF">H9L13_00070</name>
</gene>
<dbReference type="EMBL" id="CP060718">
    <property type="protein sequence ID" value="QNN67413.1"/>
    <property type="molecule type" value="Genomic_DNA"/>
</dbReference>
<reference evidence="1 2" key="1">
    <citation type="submission" date="2020-08" db="EMBL/GenBank/DDBJ databases">
        <title>Genome sequence of Sphingomonas lutea KCTC 23642T.</title>
        <authorList>
            <person name="Hyun D.-W."/>
            <person name="Bae J.-W."/>
        </authorList>
    </citation>
    <scope>NUCLEOTIDE SEQUENCE [LARGE SCALE GENOMIC DNA]</scope>
    <source>
        <strain evidence="1 2">KCTC 23642</strain>
    </source>
</reference>
<dbReference type="KEGG" id="slut:H9L13_00070"/>
<keyword evidence="2" id="KW-1185">Reference proteome</keyword>
<dbReference type="RefSeq" id="WP_187538002.1">
    <property type="nucleotide sequence ID" value="NZ_BAABJT010000001.1"/>
</dbReference>
<name>A0A7G9SHT8_9SPHN</name>
<evidence type="ECO:0000313" key="1">
    <source>
        <dbReference type="EMBL" id="QNN67413.1"/>
    </source>
</evidence>
<protein>
    <submittedName>
        <fullName evidence="1">Uncharacterized protein</fullName>
    </submittedName>
</protein>
<organism evidence="1 2">
    <name type="scientific">Sphingomonas lutea</name>
    <dbReference type="NCBI Taxonomy" id="1045317"/>
    <lineage>
        <taxon>Bacteria</taxon>
        <taxon>Pseudomonadati</taxon>
        <taxon>Pseudomonadota</taxon>
        <taxon>Alphaproteobacteria</taxon>
        <taxon>Sphingomonadales</taxon>
        <taxon>Sphingomonadaceae</taxon>
        <taxon>Sphingomonas</taxon>
    </lineage>
</organism>
<accession>A0A7G9SHT8</accession>
<proteinExistence type="predicted"/>
<sequence length="74" mass="8050">MSRVLFLDMAEGDVVARCLTEKVGVSAIERLPNGGTRLVCMSRDGAATMNHKLKKHLIAGNVVRAAYRPASPLW</sequence>
<dbReference type="Proteomes" id="UP000515971">
    <property type="component" value="Chromosome"/>
</dbReference>
<dbReference type="AlphaFoldDB" id="A0A7G9SHT8"/>